<dbReference type="EMBL" id="AB459661">
    <property type="protein sequence ID" value="BAH03387.1"/>
    <property type="molecule type" value="mRNA"/>
</dbReference>
<keyword evidence="3" id="KW-0010">Activator</keyword>
<keyword evidence="2" id="KW-0805">Transcription regulation</keyword>
<accession>B7XEI1</accession>
<proteinExistence type="evidence at transcript level"/>
<evidence type="ECO:0000256" key="6">
    <source>
        <dbReference type="SAM" id="Coils"/>
    </source>
</evidence>
<feature type="region of interest" description="Disordered" evidence="7">
    <location>
        <begin position="206"/>
        <end position="233"/>
    </location>
</feature>
<dbReference type="PANTHER" id="PTHR46266">
    <property type="entry name" value="TRANSCRIPTION FACTOR TT8"/>
    <property type="match status" value="1"/>
</dbReference>
<sequence>MSEGVKSPVAPRSQHLQNMLQRAVQTVRWTYSIYWKLCPLQRILVWNEGYYNGEIKTRKTVQLKEVSAEEASLQRSQQLRELYETLCAGSAETNHQTRRPSAALSPEDLTESEWFYLLCFSYFFPPAVGLPGRAYARRQHVWLTGANEVQSHIFSRAILAKSAEIQTVVCIPLLEGVVELGTTLNVPEDLGFIQRIINFFIGSQESQPPPKPALSEQSTSNPPPVSGFRPSSTGIASLPPAAIFITISPQVPPDTHNQTEQVYEEEEGGDEDDDYSRNSDHHTLPQSQTHQTSKDDRMQLDDDSNDDMDSDYRILPNTKSQIGNRDPMGSETTEYLGGWQYGEDDDHPQLVPLSPPGISSFDELAQEEDTHYSQTVSIILQGQSNLCSDISSATNYIHHSPHSAFFKWSSSGGYSASHHLISGSSSQRLLKYILYTVPFLHSKDSGGKSQKPSTSNPASSIPKGGTSQEVLIGGANHVLSERRRREKLNERFITLRSLVPFVTKMDKASVLGDTIEYVKQLRKKIQELEARVKQVEGSKENDNQAGGQSMIKKKMRLIDRESGGGKLKAVTGNEEPAVHVEVSIIENKALVKLECRHREGLFLDIIQMLKQIRVEITAVQSSVSNGVFLAELRAKVKENLNGKKVTIMEVKKAILQTVSPQ</sequence>
<feature type="domain" description="BHLH" evidence="8">
    <location>
        <begin position="472"/>
        <end position="521"/>
    </location>
</feature>
<evidence type="ECO:0000256" key="2">
    <source>
        <dbReference type="ARBA" id="ARBA00023015"/>
    </source>
</evidence>
<evidence type="ECO:0000256" key="4">
    <source>
        <dbReference type="ARBA" id="ARBA00023163"/>
    </source>
</evidence>
<dbReference type="PROSITE" id="PS50888">
    <property type="entry name" value="BHLH"/>
    <property type="match status" value="1"/>
</dbReference>
<evidence type="ECO:0000256" key="3">
    <source>
        <dbReference type="ARBA" id="ARBA00023159"/>
    </source>
</evidence>
<dbReference type="SUPFAM" id="SSF47459">
    <property type="entry name" value="HLH, helix-loop-helix DNA-binding domain"/>
    <property type="match status" value="1"/>
</dbReference>
<dbReference type="InterPro" id="IPR036638">
    <property type="entry name" value="HLH_DNA-bd_sf"/>
</dbReference>
<dbReference type="InterPro" id="IPR054502">
    <property type="entry name" value="bHLH-TF_ACT-like_plant"/>
</dbReference>
<feature type="region of interest" description="Disordered" evidence="7">
    <location>
        <begin position="443"/>
        <end position="467"/>
    </location>
</feature>
<dbReference type="PANTHER" id="PTHR46266:SF4">
    <property type="entry name" value="TRANSCRIPTION FACTOR TT8"/>
    <property type="match status" value="1"/>
</dbReference>
<feature type="region of interest" description="Disordered" evidence="7">
    <location>
        <begin position="248"/>
        <end position="330"/>
    </location>
</feature>
<keyword evidence="4" id="KW-0804">Transcription</keyword>
<feature type="compositionally biased region" description="Polar residues" evidence="7">
    <location>
        <begin position="447"/>
        <end position="467"/>
    </location>
</feature>
<evidence type="ECO:0000256" key="7">
    <source>
        <dbReference type="SAM" id="MobiDB-lite"/>
    </source>
</evidence>
<evidence type="ECO:0000313" key="9">
    <source>
        <dbReference type="EMBL" id="BAH03387.1"/>
    </source>
</evidence>
<dbReference type="Pfam" id="PF14215">
    <property type="entry name" value="bHLH-MYC_N"/>
    <property type="match status" value="1"/>
</dbReference>
<gene>
    <name evidence="9" type="primary">GtbHLH1</name>
</gene>
<keyword evidence="5" id="KW-0539">Nucleus</keyword>
<dbReference type="InterPro" id="IPR011598">
    <property type="entry name" value="bHLH_dom"/>
</dbReference>
<evidence type="ECO:0000259" key="8">
    <source>
        <dbReference type="PROSITE" id="PS50888"/>
    </source>
</evidence>
<dbReference type="Gene3D" id="4.10.280.10">
    <property type="entry name" value="Helix-loop-helix DNA-binding domain"/>
    <property type="match status" value="1"/>
</dbReference>
<dbReference type="EMBL" id="AB459662">
    <property type="protein sequence ID" value="BAH03388.1"/>
    <property type="molecule type" value="Genomic_DNA"/>
</dbReference>
<reference evidence="9" key="1">
    <citation type="journal article" date="2008" name="Plant Cell Physiol.">
        <title>Identification and characterization of R2R3-MYB and bHLH transcription factors regulating anthocyanin biosynthesis in gentian flowers.</title>
        <authorList>
            <person name="Nakatsuka T."/>
            <person name="Haruta K.S."/>
            <person name="Pitaksutheepong C."/>
            <person name="Abe Y."/>
            <person name="Kakizaki Y."/>
            <person name="Yamamoto K."/>
            <person name="Shimada N."/>
            <person name="Yamamura S."/>
            <person name="Nishihara M."/>
        </authorList>
    </citation>
    <scope>NUCLEOTIDE SEQUENCE</scope>
</reference>
<dbReference type="GO" id="GO:0046983">
    <property type="term" value="F:protein dimerization activity"/>
    <property type="evidence" value="ECO:0007669"/>
    <property type="project" value="InterPro"/>
</dbReference>
<comment type="subcellular location">
    <subcellularLocation>
        <location evidence="1">Nucleus</location>
    </subcellularLocation>
</comment>
<keyword evidence="6" id="KW-0175">Coiled coil</keyword>
<dbReference type="AlphaFoldDB" id="B7XEI1"/>
<dbReference type="Pfam" id="PF22754">
    <property type="entry name" value="bHLH-TF_ACT-like_plant"/>
    <property type="match status" value="1"/>
</dbReference>
<evidence type="ECO:0000256" key="1">
    <source>
        <dbReference type="ARBA" id="ARBA00004123"/>
    </source>
</evidence>
<protein>
    <submittedName>
        <fullName evidence="9">BHLH transcriptional factor</fullName>
    </submittedName>
</protein>
<evidence type="ECO:0000256" key="5">
    <source>
        <dbReference type="ARBA" id="ARBA00023242"/>
    </source>
</evidence>
<organism evidence="9">
    <name type="scientific">Gentiana triflora</name>
    <name type="common">Clustered gentian</name>
    <dbReference type="NCBI Taxonomy" id="55190"/>
    <lineage>
        <taxon>Eukaryota</taxon>
        <taxon>Viridiplantae</taxon>
        <taxon>Streptophyta</taxon>
        <taxon>Embryophyta</taxon>
        <taxon>Tracheophyta</taxon>
        <taxon>Spermatophyta</taxon>
        <taxon>Magnoliopsida</taxon>
        <taxon>eudicotyledons</taxon>
        <taxon>Gunneridae</taxon>
        <taxon>Pentapetalae</taxon>
        <taxon>asterids</taxon>
        <taxon>lamiids</taxon>
        <taxon>Gentianales</taxon>
        <taxon>Gentianaceae</taxon>
        <taxon>Gentianeae</taxon>
        <taxon>Gentianinae</taxon>
        <taxon>Gentiana</taxon>
    </lineage>
</organism>
<name>B7XEI1_GENTR</name>
<feature type="compositionally biased region" description="Acidic residues" evidence="7">
    <location>
        <begin position="262"/>
        <end position="274"/>
    </location>
</feature>
<dbReference type="GO" id="GO:0080090">
    <property type="term" value="P:regulation of primary metabolic process"/>
    <property type="evidence" value="ECO:0007669"/>
    <property type="project" value="UniProtKB-ARBA"/>
</dbReference>
<dbReference type="SMART" id="SM00353">
    <property type="entry name" value="HLH"/>
    <property type="match status" value="1"/>
</dbReference>
<dbReference type="InterPro" id="IPR025610">
    <property type="entry name" value="MYC/MYB_N"/>
</dbReference>
<dbReference type="GO" id="GO:0005634">
    <property type="term" value="C:nucleus"/>
    <property type="evidence" value="ECO:0007669"/>
    <property type="project" value="UniProtKB-SubCell"/>
</dbReference>
<dbReference type="Pfam" id="PF00010">
    <property type="entry name" value="HLH"/>
    <property type="match status" value="1"/>
</dbReference>
<feature type="coiled-coil region" evidence="6">
    <location>
        <begin position="511"/>
        <end position="545"/>
    </location>
</feature>